<dbReference type="InterPro" id="IPR036291">
    <property type="entry name" value="NAD(P)-bd_dom_sf"/>
</dbReference>
<dbReference type="Pfam" id="PF08240">
    <property type="entry name" value="ADH_N"/>
    <property type="match status" value="1"/>
</dbReference>
<reference evidence="7 8" key="1">
    <citation type="submission" date="2021-01" db="EMBL/GenBank/DDBJ databases">
        <title>Genomic Encyclopedia of Type Strains, Phase IV (KMG-IV): sequencing the most valuable type-strain genomes for metagenomic binning, comparative biology and taxonomic classification.</title>
        <authorList>
            <person name="Goeker M."/>
        </authorList>
    </citation>
    <scope>NUCLEOTIDE SEQUENCE [LARGE SCALE GENOMIC DNA]</scope>
    <source>
        <strain evidence="7 8">DSM 27382</strain>
    </source>
</reference>
<dbReference type="Proteomes" id="UP000697472">
    <property type="component" value="Unassembled WGS sequence"/>
</dbReference>
<dbReference type="PANTHER" id="PTHR44154">
    <property type="entry name" value="QUINONE OXIDOREDUCTASE"/>
    <property type="match status" value="1"/>
</dbReference>
<keyword evidence="4" id="KW-0521">NADP</keyword>
<dbReference type="PROSITE" id="PS01162">
    <property type="entry name" value="QOR_ZETA_CRYSTAL"/>
    <property type="match status" value="1"/>
</dbReference>
<keyword evidence="3" id="KW-0963">Cytoplasm</keyword>
<dbReference type="InterPro" id="IPR051603">
    <property type="entry name" value="Zinc-ADH_QOR/CCCR"/>
</dbReference>
<dbReference type="Gene3D" id="3.90.180.10">
    <property type="entry name" value="Medium-chain alcohol dehydrogenases, catalytic domain"/>
    <property type="match status" value="1"/>
</dbReference>
<dbReference type="InterPro" id="IPR011032">
    <property type="entry name" value="GroES-like_sf"/>
</dbReference>
<dbReference type="InterPro" id="IPR020843">
    <property type="entry name" value="ER"/>
</dbReference>
<accession>A0ABS2PRR2</accession>
<keyword evidence="5" id="KW-0694">RNA-binding</keyword>
<comment type="caution">
    <text evidence="7">The sequence shown here is derived from an EMBL/GenBank/DDBJ whole genome shotgun (WGS) entry which is preliminary data.</text>
</comment>
<comment type="subcellular location">
    <subcellularLocation>
        <location evidence="1">Cytoplasm</location>
    </subcellularLocation>
</comment>
<dbReference type="InterPro" id="IPR013154">
    <property type="entry name" value="ADH-like_N"/>
</dbReference>
<organism evidence="7 8">
    <name type="scientific">Streptococcus loxodontisalivarius</name>
    <dbReference type="NCBI Taxonomy" id="1349415"/>
    <lineage>
        <taxon>Bacteria</taxon>
        <taxon>Bacillati</taxon>
        <taxon>Bacillota</taxon>
        <taxon>Bacilli</taxon>
        <taxon>Lactobacillales</taxon>
        <taxon>Streptococcaceae</taxon>
        <taxon>Streptococcus</taxon>
    </lineage>
</organism>
<dbReference type="InterPro" id="IPR002364">
    <property type="entry name" value="Quin_OxRdtase/zeta-crystal_CS"/>
</dbReference>
<dbReference type="SUPFAM" id="SSF50129">
    <property type="entry name" value="GroES-like"/>
    <property type="match status" value="1"/>
</dbReference>
<dbReference type="CDD" id="cd05289">
    <property type="entry name" value="MDR_like_2"/>
    <property type="match status" value="1"/>
</dbReference>
<dbReference type="RefSeq" id="WP_205009521.1">
    <property type="nucleotide sequence ID" value="NZ_JAFBEH010000017.1"/>
</dbReference>
<evidence type="ECO:0000256" key="2">
    <source>
        <dbReference type="ARBA" id="ARBA00011881"/>
    </source>
</evidence>
<dbReference type="Pfam" id="PF13602">
    <property type="entry name" value="ADH_zinc_N_2"/>
    <property type="match status" value="1"/>
</dbReference>
<evidence type="ECO:0000313" key="8">
    <source>
        <dbReference type="Proteomes" id="UP000697472"/>
    </source>
</evidence>
<evidence type="ECO:0000256" key="4">
    <source>
        <dbReference type="ARBA" id="ARBA00022857"/>
    </source>
</evidence>
<evidence type="ECO:0000313" key="7">
    <source>
        <dbReference type="EMBL" id="MBM7642680.1"/>
    </source>
</evidence>
<sequence length="315" mass="34042">MKKILLNQYGSVDVMQMTETNIPSLKPQEVLIKTVAIGVNDPDIIIREYGPFPTMPKEIKPTLPHSLGQDFSGIVEAVGSKVKNVRVGDHVIGMSFMNTYSDYIVLDEEKTLALAKVPKELDLLPLGGFLVSIATAYAATVRDGQVKAGHRVLIHGGSGGVGNQAIQLAKNAGAYVIATGSGQGLDDMLALGADQVIDYRKEDFTQILSNLDLVVNLTGQETLDKSYDLVKPGGIITSVNGAINQELTEKLGITGIYSMGFISPAELENVISLYQEGKLRLLIDKTYPFDLDHIKQAHLDFQAGGNKGKKIITFN</sequence>
<feature type="domain" description="Enoyl reductase (ER)" evidence="6">
    <location>
        <begin position="10"/>
        <end position="312"/>
    </location>
</feature>
<evidence type="ECO:0000256" key="1">
    <source>
        <dbReference type="ARBA" id="ARBA00004496"/>
    </source>
</evidence>
<name>A0ABS2PRR2_9STRE</name>
<dbReference type="EMBL" id="JAFBEH010000017">
    <property type="protein sequence ID" value="MBM7642680.1"/>
    <property type="molecule type" value="Genomic_DNA"/>
</dbReference>
<dbReference type="SUPFAM" id="SSF51735">
    <property type="entry name" value="NAD(P)-binding Rossmann-fold domains"/>
    <property type="match status" value="1"/>
</dbReference>
<dbReference type="SMART" id="SM00829">
    <property type="entry name" value="PKS_ER"/>
    <property type="match status" value="1"/>
</dbReference>
<dbReference type="PANTHER" id="PTHR44154:SF1">
    <property type="entry name" value="QUINONE OXIDOREDUCTASE"/>
    <property type="match status" value="1"/>
</dbReference>
<dbReference type="Gene3D" id="3.40.50.720">
    <property type="entry name" value="NAD(P)-binding Rossmann-like Domain"/>
    <property type="match status" value="1"/>
</dbReference>
<gene>
    <name evidence="7" type="ORF">JOC28_000977</name>
</gene>
<protein>
    <submittedName>
        <fullName evidence="7">NADPH:quinone reductase-like Zn-dependent oxidoreductase</fullName>
    </submittedName>
</protein>
<keyword evidence="8" id="KW-1185">Reference proteome</keyword>
<evidence type="ECO:0000256" key="3">
    <source>
        <dbReference type="ARBA" id="ARBA00022490"/>
    </source>
</evidence>
<proteinExistence type="predicted"/>
<comment type="subunit">
    <text evidence="2">Homotetramer.</text>
</comment>
<evidence type="ECO:0000259" key="6">
    <source>
        <dbReference type="SMART" id="SM00829"/>
    </source>
</evidence>
<evidence type="ECO:0000256" key="5">
    <source>
        <dbReference type="ARBA" id="ARBA00022884"/>
    </source>
</evidence>